<dbReference type="EMBL" id="FLQS01000049">
    <property type="protein sequence ID" value="SBS78256.1"/>
    <property type="molecule type" value="Genomic_DNA"/>
</dbReference>
<reference evidence="1" key="1">
    <citation type="submission" date="2016-03" db="EMBL/GenBank/DDBJ databases">
        <authorList>
            <person name="Ploux O."/>
        </authorList>
    </citation>
    <scope>NUCLEOTIDE SEQUENCE</scope>
    <source>
        <strain evidence="1">UC10</strain>
    </source>
</reference>
<protein>
    <submittedName>
        <fullName evidence="1">Uncharacterized protein</fullName>
    </submittedName>
</protein>
<name>A0A1Y5PHQ1_9MYCO</name>
<organism evidence="1">
    <name type="scientific">uncultured Mycobacterium sp</name>
    <dbReference type="NCBI Taxonomy" id="171292"/>
    <lineage>
        <taxon>Bacteria</taxon>
        <taxon>Bacillati</taxon>
        <taxon>Actinomycetota</taxon>
        <taxon>Actinomycetes</taxon>
        <taxon>Mycobacteriales</taxon>
        <taxon>Mycobacteriaceae</taxon>
        <taxon>Mycobacterium</taxon>
        <taxon>environmental samples</taxon>
    </lineage>
</organism>
<gene>
    <name evidence="1" type="ORF">MHPYR_530043</name>
</gene>
<accession>A0A1Y5PHQ1</accession>
<proteinExistence type="predicted"/>
<sequence length="24" mass="2997">MRAVPDMLLRYQLKYLYVHDTTRI</sequence>
<dbReference type="AlphaFoldDB" id="A0A1Y5PHQ1"/>
<evidence type="ECO:0000313" key="1">
    <source>
        <dbReference type="EMBL" id="SBS78256.1"/>
    </source>
</evidence>